<comment type="caution">
    <text evidence="2">The sequence shown here is derived from an EMBL/GenBank/DDBJ whole genome shotgun (WGS) entry which is preliminary data.</text>
</comment>
<evidence type="ECO:0000313" key="2">
    <source>
        <dbReference type="EMBL" id="OEL24593.1"/>
    </source>
</evidence>
<sequence length="370" mass="38907">MAAASLLEATRLLSSPLPRPRPSLLPPRRGLHLLLRPARLPALRAHAHHRLPPPPAAEAEPATPPQPHALLVLDALRRSVLDSLAALKRPALALLLAGALLAATAGGPHAAALAASGGRVGGSAFSSRSSSPPSSYGYSAPAPRGGYTSAPFYSPSPFVSVGPAVGIGFGGSGFLVALMGFAAFLYLAGFLSDSSGNGSVLTEAQKTTVLKLQVGLLGMARSFQKELDQIAEKADTSIPAGLSYVLTETTLALLRHPDCCISAYSSVDVKRSMDNGEKRFNQLSIEERGKFDEETLVNVNSIKRNKTGSQRSSGFSNEYIVVCSQTAPGLSSSTLCACSDAVEVLWTPQNENDTLSERELLEDYPLLRPL</sequence>
<accession>A0A1E5VHI2</accession>
<dbReference type="Pfam" id="PF07466">
    <property type="entry name" value="DUF1517"/>
    <property type="match status" value="2"/>
</dbReference>
<evidence type="ECO:0000256" key="1">
    <source>
        <dbReference type="SAM" id="Phobius"/>
    </source>
</evidence>
<dbReference type="OrthoDB" id="542507at2759"/>
<dbReference type="Proteomes" id="UP000095767">
    <property type="component" value="Unassembled WGS sequence"/>
</dbReference>
<dbReference type="GO" id="GO:0009507">
    <property type="term" value="C:chloroplast"/>
    <property type="evidence" value="ECO:0007669"/>
    <property type="project" value="TreeGrafter"/>
</dbReference>
<keyword evidence="1" id="KW-1133">Transmembrane helix</keyword>
<gene>
    <name evidence="2" type="ORF">BAE44_0014388</name>
</gene>
<dbReference type="EMBL" id="LWDX02039340">
    <property type="protein sequence ID" value="OEL24593.1"/>
    <property type="molecule type" value="Genomic_DNA"/>
</dbReference>
<dbReference type="InterPro" id="IPR053023">
    <property type="entry name" value="FLAP_modulator"/>
</dbReference>
<proteinExistence type="predicted"/>
<feature type="transmembrane region" description="Helical" evidence="1">
    <location>
        <begin position="91"/>
        <end position="115"/>
    </location>
</feature>
<dbReference type="InterPro" id="IPR010903">
    <property type="entry name" value="DUF1517"/>
</dbReference>
<protein>
    <submittedName>
        <fullName evidence="2">Uncharacterized protein</fullName>
    </submittedName>
</protein>
<dbReference type="PANTHER" id="PTHR33975">
    <property type="entry name" value="MYELIN-ASSOCIATED OLIGODENDROCYTE BASIC PROTEIN"/>
    <property type="match status" value="1"/>
</dbReference>
<name>A0A1E5VHI2_9POAL</name>
<keyword evidence="3" id="KW-1185">Reference proteome</keyword>
<keyword evidence="1" id="KW-0472">Membrane</keyword>
<dbReference type="STRING" id="888268.A0A1E5VHI2"/>
<dbReference type="PANTHER" id="PTHR33975:SF2">
    <property type="entry name" value="MYELIN-ASSOCIATED OLIGODENDROCYTE BASIC PROTEIN"/>
    <property type="match status" value="1"/>
</dbReference>
<organism evidence="2 3">
    <name type="scientific">Dichanthelium oligosanthes</name>
    <dbReference type="NCBI Taxonomy" id="888268"/>
    <lineage>
        <taxon>Eukaryota</taxon>
        <taxon>Viridiplantae</taxon>
        <taxon>Streptophyta</taxon>
        <taxon>Embryophyta</taxon>
        <taxon>Tracheophyta</taxon>
        <taxon>Spermatophyta</taxon>
        <taxon>Magnoliopsida</taxon>
        <taxon>Liliopsida</taxon>
        <taxon>Poales</taxon>
        <taxon>Poaceae</taxon>
        <taxon>PACMAD clade</taxon>
        <taxon>Panicoideae</taxon>
        <taxon>Panicodae</taxon>
        <taxon>Paniceae</taxon>
        <taxon>Dichantheliinae</taxon>
        <taxon>Dichanthelium</taxon>
    </lineage>
</organism>
<evidence type="ECO:0000313" key="3">
    <source>
        <dbReference type="Proteomes" id="UP000095767"/>
    </source>
</evidence>
<reference evidence="2 3" key="1">
    <citation type="submission" date="2016-09" db="EMBL/GenBank/DDBJ databases">
        <title>The draft genome of Dichanthelium oligosanthes: A C3 panicoid grass species.</title>
        <authorList>
            <person name="Studer A.J."/>
            <person name="Schnable J.C."/>
            <person name="Brutnell T.P."/>
        </authorList>
    </citation>
    <scope>NUCLEOTIDE SEQUENCE [LARGE SCALE GENOMIC DNA]</scope>
    <source>
        <strain evidence="3">cv. Kellogg 1175</strain>
        <tissue evidence="2">Leaf</tissue>
    </source>
</reference>
<keyword evidence="1" id="KW-0812">Transmembrane</keyword>
<feature type="transmembrane region" description="Helical" evidence="1">
    <location>
        <begin position="164"/>
        <end position="187"/>
    </location>
</feature>
<dbReference type="AlphaFoldDB" id="A0A1E5VHI2"/>